<evidence type="ECO:0000313" key="2">
    <source>
        <dbReference type="EMBL" id="SBS98177.1"/>
    </source>
</evidence>
<dbReference type="EMBL" id="FLQU01000624">
    <property type="protein sequence ID" value="SBS88300.1"/>
    <property type="molecule type" value="Genomic_DNA"/>
</dbReference>
<evidence type="ECO:0000313" key="1">
    <source>
        <dbReference type="EMBL" id="SBS88300.1"/>
    </source>
</evidence>
<dbReference type="EMBL" id="FLQV01000802">
    <property type="protein sequence ID" value="SBS98177.1"/>
    <property type="molecule type" value="Genomic_DNA"/>
</dbReference>
<evidence type="ECO:0000313" key="3">
    <source>
        <dbReference type="Proteomes" id="UP000078546"/>
    </source>
</evidence>
<protein>
    <submittedName>
        <fullName evidence="2">Uncharacterized protein</fullName>
    </submittedName>
</protein>
<dbReference type="Proteomes" id="UP000078560">
    <property type="component" value="Unassembled WGS sequence"/>
</dbReference>
<reference evidence="2" key="2">
    <citation type="submission" date="2016-05" db="EMBL/GenBank/DDBJ databases">
        <authorList>
            <person name="Lavstsen T."/>
            <person name="Jespersen J.S."/>
        </authorList>
    </citation>
    <scope>NUCLEOTIDE SEQUENCE [LARGE SCALE GENOMIC DNA]</scope>
</reference>
<dbReference type="AlphaFoldDB" id="A0A1A8X342"/>
<accession>A0A1A8X342</accession>
<reference evidence="3 4" key="1">
    <citation type="submission" date="2016-05" db="EMBL/GenBank/DDBJ databases">
        <authorList>
            <person name="Naeem Raeece"/>
        </authorList>
    </citation>
    <scope>NUCLEOTIDE SEQUENCE [LARGE SCALE GENOMIC DNA]</scope>
</reference>
<sequence length="97" mass="10879">MISLRKLFILFRSLGPADTTSYRAKLNFLKFSRFHNSNDMSQFSVLLFCCSASLVNSLLHNLPNSIVKSCGHINPNVFYKIDFVHHATKTKGGKVSG</sequence>
<gene>
    <name evidence="2" type="ORF">POVCU1_044110</name>
    <name evidence="1" type="ORF">POVCU2_0047610</name>
</gene>
<name>A0A1A8X342_PLAOA</name>
<proteinExistence type="predicted"/>
<evidence type="ECO:0000313" key="4">
    <source>
        <dbReference type="Proteomes" id="UP000078560"/>
    </source>
</evidence>
<dbReference type="Proteomes" id="UP000078546">
    <property type="component" value="Unassembled WGS sequence"/>
</dbReference>
<organism evidence="2 3">
    <name type="scientific">Plasmodium ovale curtisi</name>
    <dbReference type="NCBI Taxonomy" id="864141"/>
    <lineage>
        <taxon>Eukaryota</taxon>
        <taxon>Sar</taxon>
        <taxon>Alveolata</taxon>
        <taxon>Apicomplexa</taxon>
        <taxon>Aconoidasida</taxon>
        <taxon>Haemosporida</taxon>
        <taxon>Plasmodiidae</taxon>
        <taxon>Plasmodium</taxon>
        <taxon>Plasmodium (Plasmodium)</taxon>
    </lineage>
</organism>